<name>D5AED6_PICSI</name>
<organism evidence="2">
    <name type="scientific">Picea sitchensis</name>
    <name type="common">Sitka spruce</name>
    <name type="synonym">Pinus sitchensis</name>
    <dbReference type="NCBI Taxonomy" id="3332"/>
    <lineage>
        <taxon>Eukaryota</taxon>
        <taxon>Viridiplantae</taxon>
        <taxon>Streptophyta</taxon>
        <taxon>Embryophyta</taxon>
        <taxon>Tracheophyta</taxon>
        <taxon>Spermatophyta</taxon>
        <taxon>Pinopsida</taxon>
        <taxon>Pinidae</taxon>
        <taxon>Conifers I</taxon>
        <taxon>Pinales</taxon>
        <taxon>Pinaceae</taxon>
        <taxon>Picea</taxon>
    </lineage>
</organism>
<proteinExistence type="evidence at transcript level"/>
<dbReference type="PROSITE" id="PS51257">
    <property type="entry name" value="PROKAR_LIPOPROTEIN"/>
    <property type="match status" value="1"/>
</dbReference>
<dbReference type="PANTHER" id="PTHR47434">
    <property type="entry name" value="PROTEIN PTST HOMOLOG 3, CHLOROPLASTIC"/>
    <property type="match status" value="1"/>
</dbReference>
<dbReference type="AlphaFoldDB" id="D5AED6"/>
<protein>
    <submittedName>
        <fullName evidence="2">Uncharacterized protein</fullName>
    </submittedName>
</protein>
<evidence type="ECO:0000313" key="2">
    <source>
        <dbReference type="EMBL" id="ADE77905.1"/>
    </source>
</evidence>
<feature type="region of interest" description="Disordered" evidence="1">
    <location>
        <begin position="219"/>
        <end position="248"/>
    </location>
</feature>
<sequence length="294" mass="33063">MRWRGRASMGGIAVFSCQICPHSILLPPTRSPALQRHHYHLRNSQQWRPCRTSEKRHNDNRLLKRGALRCSAGGGNGFGIGNGDVEWEEGNASLEQRVFDFMQSSEKPNDFPTKDELLKAGHSDLVNAIIAHGGWLTAGWDFEELLPINSSNDDEEECIALEEEEDNCEDGEFQKPYFQNPIDVSAEEVVEIPLETGDGDESGIAGMLNRLEKERSRFYSEASAGDKRGKKSPHGTESRSSVHGLRSSKMAKEKLMPEVLGQKKVKGLCRVLEEMQLRQNMKIQTWILKTILSN</sequence>
<evidence type="ECO:0000256" key="1">
    <source>
        <dbReference type="SAM" id="MobiDB-lite"/>
    </source>
</evidence>
<reference evidence="2" key="1">
    <citation type="submission" date="2010-04" db="EMBL/GenBank/DDBJ databases">
        <authorList>
            <person name="Reid K.E."/>
            <person name="Liao N."/>
            <person name="Chan S."/>
            <person name="Docking R."/>
            <person name="Taylor G."/>
            <person name="Moore R."/>
            <person name="Mayo M."/>
            <person name="Munro S."/>
            <person name="King J."/>
            <person name="Yanchuk A."/>
            <person name="Holt R."/>
            <person name="Jones S."/>
            <person name="Marra M."/>
            <person name="Ritland C.E."/>
            <person name="Ritland K."/>
            <person name="Bohlmann J."/>
        </authorList>
    </citation>
    <scope>NUCLEOTIDE SEQUENCE</scope>
    <source>
        <tissue evidence="2">Bud</tissue>
    </source>
</reference>
<dbReference type="PANTHER" id="PTHR47434:SF1">
    <property type="entry name" value="PROTEIN PTST HOMOLOG 2, CHLOROPLASTIC"/>
    <property type="match status" value="1"/>
</dbReference>
<dbReference type="EMBL" id="BT124670">
    <property type="protein sequence ID" value="ADE77905.1"/>
    <property type="molecule type" value="mRNA"/>
</dbReference>
<accession>D5AED6</accession>